<gene>
    <name evidence="2" type="ORF">NAF29_03070</name>
</gene>
<dbReference type="PANTHER" id="PTHR12526">
    <property type="entry name" value="GLYCOSYLTRANSFERASE"/>
    <property type="match status" value="1"/>
</dbReference>
<dbReference type="GO" id="GO:0016757">
    <property type="term" value="F:glycosyltransferase activity"/>
    <property type="evidence" value="ECO:0007669"/>
    <property type="project" value="UniProtKB-ARBA"/>
</dbReference>
<dbReference type="Proteomes" id="UP001165393">
    <property type="component" value="Unassembled WGS sequence"/>
</dbReference>
<protein>
    <submittedName>
        <fullName evidence="2">Glycosyltransferase</fullName>
    </submittedName>
</protein>
<evidence type="ECO:0000313" key="3">
    <source>
        <dbReference type="Proteomes" id="UP001165393"/>
    </source>
</evidence>
<dbReference type="SUPFAM" id="SSF53756">
    <property type="entry name" value="UDP-Glycosyltransferase/glycogen phosphorylase"/>
    <property type="match status" value="1"/>
</dbReference>
<evidence type="ECO:0000259" key="1">
    <source>
        <dbReference type="Pfam" id="PF13439"/>
    </source>
</evidence>
<dbReference type="CDD" id="cd03811">
    <property type="entry name" value="GT4_GT28_WabH-like"/>
    <property type="match status" value="1"/>
</dbReference>
<reference evidence="2 3" key="1">
    <citation type="journal article" date="2013" name="Antonie Van Leeuwenhoek">
        <title>Echinimonas agarilytica gen. nov., sp. nov., a new gammaproteobacterium isolated from the sea urchin Strongylocentrotus intermedius.</title>
        <authorList>
            <person name="Nedashkovskaya O.I."/>
            <person name="Stenkova A.M."/>
            <person name="Zhukova N.V."/>
            <person name="Van Trappen S."/>
            <person name="Lee J.S."/>
            <person name="Kim S.B."/>
        </authorList>
    </citation>
    <scope>NUCLEOTIDE SEQUENCE [LARGE SCALE GENOMIC DNA]</scope>
    <source>
        <strain evidence="2 3">KMM 6351</strain>
    </source>
</reference>
<dbReference type="Gene3D" id="3.40.50.2000">
    <property type="entry name" value="Glycogen Phosphorylase B"/>
    <property type="match status" value="2"/>
</dbReference>
<keyword evidence="3" id="KW-1185">Reference proteome</keyword>
<name>A0AA42B6D7_9GAMM</name>
<dbReference type="Pfam" id="PF13439">
    <property type="entry name" value="Glyco_transf_4"/>
    <property type="match status" value="1"/>
</dbReference>
<dbReference type="AlphaFoldDB" id="A0AA42B6D7"/>
<proteinExistence type="predicted"/>
<accession>A0AA42B6D7</accession>
<feature type="domain" description="Glycosyltransferase subfamily 4-like N-terminal" evidence="1">
    <location>
        <begin position="26"/>
        <end position="187"/>
    </location>
</feature>
<evidence type="ECO:0000313" key="2">
    <source>
        <dbReference type="EMBL" id="MCM2678652.1"/>
    </source>
</evidence>
<dbReference type="PANTHER" id="PTHR12526:SF630">
    <property type="entry name" value="GLYCOSYLTRANSFERASE"/>
    <property type="match status" value="1"/>
</dbReference>
<dbReference type="Pfam" id="PF13692">
    <property type="entry name" value="Glyco_trans_1_4"/>
    <property type="match status" value="1"/>
</dbReference>
<dbReference type="InterPro" id="IPR028098">
    <property type="entry name" value="Glyco_trans_4-like_N"/>
</dbReference>
<comment type="caution">
    <text evidence="2">The sequence shown here is derived from an EMBL/GenBank/DDBJ whole genome shotgun (WGS) entry which is preliminary data.</text>
</comment>
<dbReference type="RefSeq" id="WP_251260013.1">
    <property type="nucleotide sequence ID" value="NZ_JAMQGP010000001.1"/>
</dbReference>
<organism evidence="2 3">
    <name type="scientific">Echinimonas agarilytica</name>
    <dbReference type="NCBI Taxonomy" id="1215918"/>
    <lineage>
        <taxon>Bacteria</taxon>
        <taxon>Pseudomonadati</taxon>
        <taxon>Pseudomonadota</taxon>
        <taxon>Gammaproteobacteria</taxon>
        <taxon>Alteromonadales</taxon>
        <taxon>Echinimonadaceae</taxon>
        <taxon>Echinimonas</taxon>
    </lineage>
</organism>
<sequence length="377" mass="41171">MHTRQVSSTAPSALKLAVVISFSGAGGVEKMVMNLVREFATRLESLDLLVIRGAGPHLDNIPSNVNLIKLQAKHTLTAIPELSRYMKDNRPDAILVAKDRAGRAVIRARTLSGTSPRVVIRLGTNLSTALQQKNKFQAWLRTSPMKRIYQKAEAVVAVSEGVRQDTIDITHIPAERVSVIRNPVITEQFYTRTEGPAPHEWLRDDTIPTFIGVGRLTTQKGFDTLISAFAEVRAQLPVRLLIIGEGGLRESLQQQIDEAELTNDVQMPGFQKNVLDWVAHADCFVLSSRWEGSPNALTEALALGVSCASTRCPSGPNELLDEGRYGPLVEVDDAPALAKAMLTALQQPLPSATLQAAVDEYRATTSATHYLNLLQGN</sequence>
<dbReference type="EMBL" id="JAMQGP010000001">
    <property type="protein sequence ID" value="MCM2678652.1"/>
    <property type="molecule type" value="Genomic_DNA"/>
</dbReference>